<protein>
    <submittedName>
        <fullName evidence="2">Uncharacterized protein</fullName>
    </submittedName>
</protein>
<reference evidence="2 3" key="1">
    <citation type="submission" date="2014-04" db="EMBL/GenBank/DDBJ databases">
        <authorList>
            <consortium name="DOE Joint Genome Institute"/>
            <person name="Kuo A."/>
            <person name="Kohler A."/>
            <person name="Jargeat P."/>
            <person name="Nagy L.G."/>
            <person name="Floudas D."/>
            <person name="Copeland A."/>
            <person name="Barry K.W."/>
            <person name="Cichocki N."/>
            <person name="Veneault-Fourrey C."/>
            <person name="LaButti K."/>
            <person name="Lindquist E.A."/>
            <person name="Lipzen A."/>
            <person name="Lundell T."/>
            <person name="Morin E."/>
            <person name="Murat C."/>
            <person name="Sun H."/>
            <person name="Tunlid A."/>
            <person name="Henrissat B."/>
            <person name="Grigoriev I.V."/>
            <person name="Hibbett D.S."/>
            <person name="Martin F."/>
            <person name="Nordberg H.P."/>
            <person name="Cantor M.N."/>
            <person name="Hua S.X."/>
        </authorList>
    </citation>
    <scope>NUCLEOTIDE SEQUENCE [LARGE SCALE GENOMIC DNA]</scope>
    <source>
        <strain evidence="2 3">Ve08.2h10</strain>
    </source>
</reference>
<reference evidence="3" key="2">
    <citation type="submission" date="2015-01" db="EMBL/GenBank/DDBJ databases">
        <title>Evolutionary Origins and Diversification of the Mycorrhizal Mutualists.</title>
        <authorList>
            <consortium name="DOE Joint Genome Institute"/>
            <consortium name="Mycorrhizal Genomics Consortium"/>
            <person name="Kohler A."/>
            <person name="Kuo A."/>
            <person name="Nagy L.G."/>
            <person name="Floudas D."/>
            <person name="Copeland A."/>
            <person name="Barry K.W."/>
            <person name="Cichocki N."/>
            <person name="Veneault-Fourrey C."/>
            <person name="LaButti K."/>
            <person name="Lindquist E.A."/>
            <person name="Lipzen A."/>
            <person name="Lundell T."/>
            <person name="Morin E."/>
            <person name="Murat C."/>
            <person name="Riley R."/>
            <person name="Ohm R."/>
            <person name="Sun H."/>
            <person name="Tunlid A."/>
            <person name="Henrissat B."/>
            <person name="Grigoriev I.V."/>
            <person name="Hibbett D.S."/>
            <person name="Martin F."/>
        </authorList>
    </citation>
    <scope>NUCLEOTIDE SEQUENCE [LARGE SCALE GENOMIC DNA]</scope>
    <source>
        <strain evidence="3">Ve08.2h10</strain>
    </source>
</reference>
<gene>
    <name evidence="2" type="ORF">PAXRUDRAFT_244012</name>
</gene>
<feature type="region of interest" description="Disordered" evidence="1">
    <location>
        <begin position="31"/>
        <end position="71"/>
    </location>
</feature>
<evidence type="ECO:0000256" key="1">
    <source>
        <dbReference type="SAM" id="MobiDB-lite"/>
    </source>
</evidence>
<accession>A0A0D0EB83</accession>
<dbReference type="Proteomes" id="UP000054538">
    <property type="component" value="Unassembled WGS sequence"/>
</dbReference>
<keyword evidence="3" id="KW-1185">Reference proteome</keyword>
<dbReference type="InParanoid" id="A0A0D0EB83"/>
<dbReference type="AlphaFoldDB" id="A0A0D0EB83"/>
<evidence type="ECO:0000313" key="2">
    <source>
        <dbReference type="EMBL" id="KIK97220.1"/>
    </source>
</evidence>
<dbReference type="HOGENOM" id="CLU_2455384_0_0_1"/>
<dbReference type="EMBL" id="KN824946">
    <property type="protein sequence ID" value="KIK97220.1"/>
    <property type="molecule type" value="Genomic_DNA"/>
</dbReference>
<evidence type="ECO:0000313" key="3">
    <source>
        <dbReference type="Proteomes" id="UP000054538"/>
    </source>
</evidence>
<proteinExistence type="predicted"/>
<name>A0A0D0EB83_9AGAM</name>
<sequence length="89" mass="9807">MGTTPRLHGEFDNKSHLTVAGPSLTSFRSISGKYRGNNHRPFVQRGTLGPRDGNSRPVPDMRKHHDAGSTPRPLHFCSLISNISSCLKI</sequence>
<organism evidence="2 3">
    <name type="scientific">Paxillus rubicundulus Ve08.2h10</name>
    <dbReference type="NCBI Taxonomy" id="930991"/>
    <lineage>
        <taxon>Eukaryota</taxon>
        <taxon>Fungi</taxon>
        <taxon>Dikarya</taxon>
        <taxon>Basidiomycota</taxon>
        <taxon>Agaricomycotina</taxon>
        <taxon>Agaricomycetes</taxon>
        <taxon>Agaricomycetidae</taxon>
        <taxon>Boletales</taxon>
        <taxon>Paxilineae</taxon>
        <taxon>Paxillaceae</taxon>
        <taxon>Paxillus</taxon>
    </lineage>
</organism>